<accession>A0A0K1LQ43</accession>
<dbReference type="EMBL" id="KT001919">
    <property type="protein sequence ID" value="AKU44691.1"/>
    <property type="molecule type" value="Genomic_DNA"/>
</dbReference>
<dbReference type="Pfam" id="PF12322">
    <property type="entry name" value="T4_baseplate"/>
    <property type="match status" value="1"/>
</dbReference>
<sequence length="247" mass="28528">MFDIIRVTLPSGIKRFPMFTVKDQFKLMLTRIDMEGRPLKEQQEILDEVLDLLYPGYSKTEQEYIFSRVYCGSFGKNVIKVVIGGKGGGHSEAFMVINDIQLENEYKLNDEITLGFNFPRTRNTSEELFLECISYVIYNEQRYEWTSLTEETKENILDIVELDDVEKIVTMLTKSVDVSMRGKSFSGMLTLFKILFSRGDLDEFVKTNYLLNKNGLNLEPIMNSSPMERQIYTALLAEDLKKQGAVK</sequence>
<proteinExistence type="predicted"/>
<name>A0A0K1LQ43_9CAUD</name>
<gene>
    <name evidence="1" type="ORF">CPT_Miro107</name>
</gene>
<dbReference type="InterPro" id="IPR024364">
    <property type="entry name" value="Baseplate_phage_T4-like"/>
</dbReference>
<organism evidence="1 2">
    <name type="scientific">Klebsiella phage Miro</name>
    <dbReference type="NCBI Taxonomy" id="1675608"/>
    <lineage>
        <taxon>Viruses</taxon>
        <taxon>Duplodnaviria</taxon>
        <taxon>Heunggongvirae</taxon>
        <taxon>Uroviricota</taxon>
        <taxon>Caudoviricetes</taxon>
        <taxon>Pantevenvirales</taxon>
        <taxon>Straboviridae</taxon>
        <taxon>Slopekvirus</taxon>
        <taxon>Klebsiella virus Miro</taxon>
    </lineage>
</organism>
<reference evidence="1 2" key="1">
    <citation type="journal article" date="2015" name="Genome Announc.">
        <title>Complete Genome Sequence of Klebsiella pneumoniae Carbapenemase-Producing K. pneumoniae Myophage Miro.</title>
        <authorList>
            <person name="Mijalis E.M."/>
            <person name="Lessor L.E."/>
            <person name="Cahill J.L."/>
            <person name="Rasche E.S."/>
            <person name="Kuty Everett G.F."/>
        </authorList>
    </citation>
    <scope>NUCLEOTIDE SEQUENCE [LARGE SCALE GENOMIC DNA]</scope>
</reference>
<evidence type="ECO:0000313" key="1">
    <source>
        <dbReference type="EMBL" id="AKU44691.1"/>
    </source>
</evidence>
<protein>
    <submittedName>
        <fullName evidence="1">Baseplate hub assembly protein</fullName>
    </submittedName>
</protein>
<evidence type="ECO:0000313" key="2">
    <source>
        <dbReference type="Proteomes" id="UP000222117"/>
    </source>
</evidence>
<dbReference type="Proteomes" id="UP000222117">
    <property type="component" value="Segment"/>
</dbReference>